<evidence type="ECO:0000313" key="12">
    <source>
        <dbReference type="EMBL" id="KUF39659.1"/>
    </source>
</evidence>
<evidence type="ECO:0000256" key="7">
    <source>
        <dbReference type="ARBA" id="ARBA00022989"/>
    </source>
</evidence>
<name>A0A0W7YXJ4_9BURK</name>
<dbReference type="AlphaFoldDB" id="A0A0W7YXJ4"/>
<evidence type="ECO:0000256" key="3">
    <source>
        <dbReference type="ARBA" id="ARBA00022448"/>
    </source>
</evidence>
<protein>
    <recommendedName>
        <fullName evidence="10">ABC transmembrane type-1 domain-containing protein</fullName>
    </recommendedName>
</protein>
<dbReference type="PANTHER" id="PTHR30614">
    <property type="entry name" value="MEMBRANE COMPONENT OF AMINO ACID ABC TRANSPORTER"/>
    <property type="match status" value="1"/>
</dbReference>
<evidence type="ECO:0000256" key="6">
    <source>
        <dbReference type="ARBA" id="ARBA00022970"/>
    </source>
</evidence>
<dbReference type="Proteomes" id="UP000053300">
    <property type="component" value="Unassembled WGS sequence"/>
</dbReference>
<keyword evidence="7 9" id="KW-1133">Transmembrane helix</keyword>
<dbReference type="Gene3D" id="1.10.3720.10">
    <property type="entry name" value="MetI-like"/>
    <property type="match status" value="1"/>
</dbReference>
<reference evidence="11 14" key="2">
    <citation type="submission" date="2017-03" db="EMBL/GenBank/DDBJ databases">
        <title>Rapid Whole Genome Sequencing of Comamonas kerstersii Causing Continuous ambulatory Peritoneal Dialysis-Associated Peritonitis.</title>
        <authorList>
            <person name="Zheng B."/>
        </authorList>
    </citation>
    <scope>NUCLEOTIDE SEQUENCE [LARGE SCALE GENOMIC DNA]</scope>
    <source>
        <strain evidence="11 14">8943</strain>
    </source>
</reference>
<feature type="domain" description="ABC transmembrane type-1" evidence="10">
    <location>
        <begin position="88"/>
        <end position="313"/>
    </location>
</feature>
<keyword evidence="5 9" id="KW-0812">Transmembrane</keyword>
<keyword evidence="8 9" id="KW-0472">Membrane</keyword>
<proteinExistence type="inferred from homology"/>
<dbReference type="InterPro" id="IPR043429">
    <property type="entry name" value="ArtM/GltK/GlnP/TcyL/YhdX-like"/>
</dbReference>
<evidence type="ECO:0000256" key="4">
    <source>
        <dbReference type="ARBA" id="ARBA00022475"/>
    </source>
</evidence>
<dbReference type="EMBL" id="CP020121">
    <property type="protein sequence ID" value="AQZ99518.1"/>
    <property type="molecule type" value="Genomic_DNA"/>
</dbReference>
<organism evidence="12 13">
    <name type="scientific">Comamonas kerstersii</name>
    <dbReference type="NCBI Taxonomy" id="225992"/>
    <lineage>
        <taxon>Bacteria</taxon>
        <taxon>Pseudomonadati</taxon>
        <taxon>Pseudomonadota</taxon>
        <taxon>Betaproteobacteria</taxon>
        <taxon>Burkholderiales</taxon>
        <taxon>Comamonadaceae</taxon>
        <taxon>Comamonas</taxon>
    </lineage>
</organism>
<keyword evidence="13" id="KW-1185">Reference proteome</keyword>
<comment type="subcellular location">
    <subcellularLocation>
        <location evidence="1">Cell inner membrane</location>
        <topology evidence="1">Multi-pass membrane protein</topology>
    </subcellularLocation>
    <subcellularLocation>
        <location evidence="9">Cell membrane</location>
        <topology evidence="9">Multi-pass membrane protein</topology>
    </subcellularLocation>
</comment>
<feature type="transmembrane region" description="Helical" evidence="9">
    <location>
        <begin position="294"/>
        <end position="316"/>
    </location>
</feature>
<feature type="transmembrane region" description="Helical" evidence="9">
    <location>
        <begin position="94"/>
        <end position="114"/>
    </location>
</feature>
<accession>A0A0W7YXJ4</accession>
<dbReference type="KEGG" id="cke:B5M06_15930"/>
<keyword evidence="4" id="KW-1003">Cell membrane</keyword>
<dbReference type="InterPro" id="IPR035906">
    <property type="entry name" value="MetI-like_sf"/>
</dbReference>
<dbReference type="GO" id="GO:0043190">
    <property type="term" value="C:ATP-binding cassette (ABC) transporter complex"/>
    <property type="evidence" value="ECO:0007669"/>
    <property type="project" value="InterPro"/>
</dbReference>
<dbReference type="GO" id="GO:0006865">
    <property type="term" value="P:amino acid transport"/>
    <property type="evidence" value="ECO:0007669"/>
    <property type="project" value="UniProtKB-KW"/>
</dbReference>
<dbReference type="GeneID" id="83040793"/>
<dbReference type="InterPro" id="IPR010065">
    <property type="entry name" value="AA_ABC_transptr_permease_3TM"/>
</dbReference>
<reference evidence="12 13" key="1">
    <citation type="submission" date="2015-12" db="EMBL/GenBank/DDBJ databases">
        <title>Complete genome sequence of a multi-drug resistant strain Acidovorax sp. 12322-1.</title>
        <authorList>
            <person name="Ming D."/>
            <person name="Wang M."/>
            <person name="Hu S."/>
            <person name="Zhou Y."/>
            <person name="Jiang T."/>
        </authorList>
    </citation>
    <scope>NUCLEOTIDE SEQUENCE [LARGE SCALE GENOMIC DNA]</scope>
    <source>
        <strain evidence="12 13">12322-1</strain>
    </source>
</reference>
<evidence type="ECO:0000313" key="14">
    <source>
        <dbReference type="Proteomes" id="UP000242792"/>
    </source>
</evidence>
<dbReference type="STRING" id="225992.B5M06_15930"/>
<dbReference type="InterPro" id="IPR000515">
    <property type="entry name" value="MetI-like"/>
</dbReference>
<accession>A0A1V0BHX1</accession>
<sequence length="325" mass="35362">MTEHNKAMDKPPRKPIPLAAWLIQAAVLLVLLALFGWLVHNAQVNLRERNMAAGFDFLFSDSAGFAIGEGWVPFGEDDTYFQAMLAGAANTLRVAVPALLFATMLGLGLGIASLAQNPLVKTLSRWLVDLVRNIPLLVQVLLIYIMMTEWLPDTDDALHAAGFYLSKGGLILPWGEVEETPFGVHGTHVLSTEWMSLVLALTLYAGAYCSEIVRAGIQSVPRGQSEAGHALSLTRWQTLRLVLIPQGLRVAIPPYTSLMLSTIKNSSLGVAIGYPDIVSVANTSMNQTGRAIECIAVIASVYLIINLITAFIMAQVNRRVAIKER</sequence>
<dbReference type="EMBL" id="LPXH01000035">
    <property type="protein sequence ID" value="KUF39659.1"/>
    <property type="molecule type" value="Genomic_DNA"/>
</dbReference>
<comment type="similarity">
    <text evidence="2">Belongs to the binding-protein-dependent transport system permease family. HisMQ subfamily.</text>
</comment>
<keyword evidence="3 9" id="KW-0813">Transport</keyword>
<dbReference type="OrthoDB" id="9808531at2"/>
<evidence type="ECO:0000256" key="8">
    <source>
        <dbReference type="ARBA" id="ARBA00023136"/>
    </source>
</evidence>
<dbReference type="PANTHER" id="PTHR30614:SF37">
    <property type="entry name" value="AMINO-ACID ABC TRANSPORTER PERMEASE PROTEIN YHDX-RELATED"/>
    <property type="match status" value="1"/>
</dbReference>
<keyword evidence="6" id="KW-0029">Amino-acid transport</keyword>
<feature type="transmembrane region" description="Helical" evidence="9">
    <location>
        <begin position="18"/>
        <end position="39"/>
    </location>
</feature>
<dbReference type="Pfam" id="PF00528">
    <property type="entry name" value="BPD_transp_1"/>
    <property type="match status" value="1"/>
</dbReference>
<feature type="transmembrane region" description="Helical" evidence="9">
    <location>
        <begin position="51"/>
        <end position="74"/>
    </location>
</feature>
<evidence type="ECO:0000313" key="13">
    <source>
        <dbReference type="Proteomes" id="UP000053300"/>
    </source>
</evidence>
<gene>
    <name evidence="12" type="ORF">AS359_06310</name>
    <name evidence="11" type="ORF">B5M06_15930</name>
</gene>
<evidence type="ECO:0000256" key="9">
    <source>
        <dbReference type="RuleBase" id="RU363032"/>
    </source>
</evidence>
<evidence type="ECO:0000256" key="5">
    <source>
        <dbReference type="ARBA" id="ARBA00022692"/>
    </source>
</evidence>
<evidence type="ECO:0000256" key="2">
    <source>
        <dbReference type="ARBA" id="ARBA00010072"/>
    </source>
</evidence>
<evidence type="ECO:0000259" key="10">
    <source>
        <dbReference type="PROSITE" id="PS50928"/>
    </source>
</evidence>
<evidence type="ECO:0000313" key="11">
    <source>
        <dbReference type="EMBL" id="AQZ99518.1"/>
    </source>
</evidence>
<dbReference type="Proteomes" id="UP000242792">
    <property type="component" value="Chromosome"/>
</dbReference>
<evidence type="ECO:0000256" key="1">
    <source>
        <dbReference type="ARBA" id="ARBA00004429"/>
    </source>
</evidence>
<dbReference type="CDD" id="cd06261">
    <property type="entry name" value="TM_PBP2"/>
    <property type="match status" value="1"/>
</dbReference>
<dbReference type="RefSeq" id="WP_054067235.1">
    <property type="nucleotide sequence ID" value="NZ_CATYED010000013.1"/>
</dbReference>
<dbReference type="GO" id="GO:0022857">
    <property type="term" value="F:transmembrane transporter activity"/>
    <property type="evidence" value="ECO:0007669"/>
    <property type="project" value="InterPro"/>
</dbReference>
<dbReference type="PROSITE" id="PS50928">
    <property type="entry name" value="ABC_TM1"/>
    <property type="match status" value="1"/>
</dbReference>
<dbReference type="SUPFAM" id="SSF161098">
    <property type="entry name" value="MetI-like"/>
    <property type="match status" value="1"/>
</dbReference>
<dbReference type="NCBIfam" id="TIGR01726">
    <property type="entry name" value="HEQRo_perm_3TM"/>
    <property type="match status" value="1"/>
</dbReference>